<protein>
    <submittedName>
        <fullName evidence="2">General stress protein</fullName>
    </submittedName>
</protein>
<accession>A0A1P8EG14</accession>
<sequence length="160" mass="17930">MDNTLNDYEKIEKLIQHSRIVMVTFTNHDGHLHSAPMTRQNKSFDGNVFFIGAKHSELVQSITSQPEVNLAYSGSDSFVSISGKAQCINDPQLLEELWSPAYQVFFKEGLHDPDIQLIQVTCHGAQYWEGDGKLVTLFKLAKASVTGEQDNLGESKSMRL</sequence>
<dbReference type="PANTHER" id="PTHR34818:SF1">
    <property type="entry name" value="PROTEIN BLI-3"/>
    <property type="match status" value="1"/>
</dbReference>
<dbReference type="InterPro" id="IPR012349">
    <property type="entry name" value="Split_barrel_FMN-bd"/>
</dbReference>
<dbReference type="EMBL" id="CP016896">
    <property type="protein sequence ID" value="APV35142.1"/>
    <property type="molecule type" value="Genomic_DNA"/>
</dbReference>
<organism evidence="2 3">
    <name type="scientific">Acinetobacter soli</name>
    <dbReference type="NCBI Taxonomy" id="487316"/>
    <lineage>
        <taxon>Bacteria</taxon>
        <taxon>Pseudomonadati</taxon>
        <taxon>Pseudomonadota</taxon>
        <taxon>Gammaproteobacteria</taxon>
        <taxon>Moraxellales</taxon>
        <taxon>Moraxellaceae</taxon>
        <taxon>Acinetobacter</taxon>
    </lineage>
</organism>
<proteinExistence type="predicted"/>
<name>A0A1P8EG14_9GAMM</name>
<dbReference type="InterPro" id="IPR038725">
    <property type="entry name" value="YdaG_split_barrel_FMN-bd"/>
</dbReference>
<gene>
    <name evidence="2" type="ORF">BEN76_03545</name>
</gene>
<evidence type="ECO:0000259" key="1">
    <source>
        <dbReference type="Pfam" id="PF16242"/>
    </source>
</evidence>
<dbReference type="PANTHER" id="PTHR34818">
    <property type="entry name" value="PROTEIN BLI-3"/>
    <property type="match status" value="1"/>
</dbReference>
<dbReference type="AlphaFoldDB" id="A0A1P8EG14"/>
<dbReference type="Pfam" id="PF16242">
    <property type="entry name" value="Pyrid_ox_like"/>
    <property type="match status" value="1"/>
</dbReference>
<dbReference type="STRING" id="487316.BEN76_03545"/>
<dbReference type="RefSeq" id="WP_076032267.1">
    <property type="nucleotide sequence ID" value="NZ_BKPH01000001.1"/>
</dbReference>
<dbReference type="KEGG" id="asol:BEN76_03545"/>
<dbReference type="SUPFAM" id="SSF50475">
    <property type="entry name" value="FMN-binding split barrel"/>
    <property type="match status" value="1"/>
</dbReference>
<evidence type="ECO:0000313" key="2">
    <source>
        <dbReference type="EMBL" id="APV35142.1"/>
    </source>
</evidence>
<reference evidence="2 3" key="1">
    <citation type="submission" date="2016-08" db="EMBL/GenBank/DDBJ databases">
        <title>Complete genome sequence of Acinetobacter baylyi strain GFJ2.</title>
        <authorList>
            <person name="Tabata M."/>
            <person name="Kuboki S."/>
            <person name="Gibu N."/>
            <person name="Kinouchi Y."/>
            <person name="Vangnai A."/>
            <person name="Kasai D."/>
            <person name="Fukuda M."/>
        </authorList>
    </citation>
    <scope>NUCLEOTIDE SEQUENCE [LARGE SCALE GENOMIC DNA]</scope>
    <source>
        <strain evidence="2 3">GFJ2</strain>
    </source>
</reference>
<dbReference type="InterPro" id="IPR052917">
    <property type="entry name" value="Stress-Dev_Protein"/>
</dbReference>
<dbReference type="Gene3D" id="2.30.110.10">
    <property type="entry name" value="Electron Transport, Fmn-binding Protein, Chain A"/>
    <property type="match status" value="1"/>
</dbReference>
<dbReference type="Proteomes" id="UP000185674">
    <property type="component" value="Chromosome"/>
</dbReference>
<evidence type="ECO:0000313" key="3">
    <source>
        <dbReference type="Proteomes" id="UP000185674"/>
    </source>
</evidence>
<feature type="domain" description="General stress protein FMN-binding split barrel" evidence="1">
    <location>
        <begin position="7"/>
        <end position="149"/>
    </location>
</feature>
<dbReference type="eggNOG" id="COG3871">
    <property type="taxonomic scope" value="Bacteria"/>
</dbReference>